<accession>A0A4Y2J7P3</accession>
<feature type="non-terminal residue" evidence="1">
    <location>
        <position position="1"/>
    </location>
</feature>
<organism evidence="1 2">
    <name type="scientific">Araneus ventricosus</name>
    <name type="common">Orbweaver spider</name>
    <name type="synonym">Epeira ventricosa</name>
    <dbReference type="NCBI Taxonomy" id="182803"/>
    <lineage>
        <taxon>Eukaryota</taxon>
        <taxon>Metazoa</taxon>
        <taxon>Ecdysozoa</taxon>
        <taxon>Arthropoda</taxon>
        <taxon>Chelicerata</taxon>
        <taxon>Arachnida</taxon>
        <taxon>Araneae</taxon>
        <taxon>Araneomorphae</taxon>
        <taxon>Entelegynae</taxon>
        <taxon>Araneoidea</taxon>
        <taxon>Araneidae</taxon>
        <taxon>Araneus</taxon>
    </lineage>
</organism>
<evidence type="ECO:0000313" key="1">
    <source>
        <dbReference type="EMBL" id="GBM85308.1"/>
    </source>
</evidence>
<comment type="caution">
    <text evidence="1">The sequence shown here is derived from an EMBL/GenBank/DDBJ whole genome shotgun (WGS) entry which is preliminary data.</text>
</comment>
<name>A0A4Y2J7P3_ARAVE</name>
<evidence type="ECO:0000313" key="2">
    <source>
        <dbReference type="Proteomes" id="UP000499080"/>
    </source>
</evidence>
<reference evidence="1 2" key="1">
    <citation type="journal article" date="2019" name="Sci. Rep.">
        <title>Orb-weaving spider Araneus ventricosus genome elucidates the spidroin gene catalogue.</title>
        <authorList>
            <person name="Kono N."/>
            <person name="Nakamura H."/>
            <person name="Ohtoshi R."/>
            <person name="Moran D.A.P."/>
            <person name="Shinohara A."/>
            <person name="Yoshida Y."/>
            <person name="Fujiwara M."/>
            <person name="Mori M."/>
            <person name="Tomita M."/>
            <person name="Arakawa K."/>
        </authorList>
    </citation>
    <scope>NUCLEOTIDE SEQUENCE [LARGE SCALE GENOMIC DNA]</scope>
</reference>
<dbReference type="AlphaFoldDB" id="A0A4Y2J7P3"/>
<gene>
    <name evidence="1" type="ORF">AVEN_95930_1</name>
</gene>
<sequence length="140" mass="16293">IKRPQSSWDDVINHQELLVYNRLFISFHLIAKAAVDPRFPDSNKRDFIENMREIKLNYIYLLPANFEIRHSIDPFFAINQASVMALWSDEAQRNGSSVTERLGGGTLFMIWRKEKLLYDVSFAERGEKRCRDDSGVPALD</sequence>
<dbReference type="EMBL" id="BGPR01003222">
    <property type="protein sequence ID" value="GBM85308.1"/>
    <property type="molecule type" value="Genomic_DNA"/>
</dbReference>
<protein>
    <submittedName>
        <fullName evidence="1">Uncharacterized protein</fullName>
    </submittedName>
</protein>
<proteinExistence type="predicted"/>
<keyword evidence="2" id="KW-1185">Reference proteome</keyword>
<dbReference type="Proteomes" id="UP000499080">
    <property type="component" value="Unassembled WGS sequence"/>
</dbReference>